<dbReference type="GeneID" id="24919998"/>
<sequence>MPIPERRLYTKNSAVMKKCRVCSKTKHLSSFTKTVLNYCHSICNSCSSEMMERFLSRIIMFL</sequence>
<evidence type="ECO:0000313" key="1">
    <source>
        <dbReference type="EMBL" id="CBK22887.2"/>
    </source>
</evidence>
<organism evidence="1">
    <name type="scientific">Blastocystis hominis</name>
    <dbReference type="NCBI Taxonomy" id="12968"/>
    <lineage>
        <taxon>Eukaryota</taxon>
        <taxon>Sar</taxon>
        <taxon>Stramenopiles</taxon>
        <taxon>Bigyra</taxon>
        <taxon>Opalozoa</taxon>
        <taxon>Opalinata</taxon>
        <taxon>Blastocystidae</taxon>
        <taxon>Blastocystis</taxon>
    </lineage>
</organism>
<dbReference type="RefSeq" id="XP_012896935.1">
    <property type="nucleotide sequence ID" value="XM_013041481.1"/>
</dbReference>
<keyword evidence="2" id="KW-1185">Reference proteome</keyword>
<name>D8M498_BLAHO</name>
<proteinExistence type="predicted"/>
<protein>
    <submittedName>
        <fullName evidence="1">Uncharacterized protein</fullName>
    </submittedName>
</protein>
<accession>D8M498</accession>
<reference evidence="1" key="1">
    <citation type="submission" date="2010-02" db="EMBL/GenBank/DDBJ databases">
        <title>Sequencing and annotation of the Blastocystis hominis genome.</title>
        <authorList>
            <person name="Wincker P."/>
        </authorList>
    </citation>
    <scope>NUCLEOTIDE SEQUENCE</scope>
    <source>
        <strain evidence="1">Singapore isolate B</strain>
    </source>
</reference>
<dbReference type="EMBL" id="FN668652">
    <property type="protein sequence ID" value="CBK22887.2"/>
    <property type="molecule type" value="Genomic_DNA"/>
</dbReference>
<dbReference type="InParanoid" id="D8M498"/>
<evidence type="ECO:0000313" key="2">
    <source>
        <dbReference type="Proteomes" id="UP000008312"/>
    </source>
</evidence>
<dbReference type="Proteomes" id="UP000008312">
    <property type="component" value="Unassembled WGS sequence"/>
</dbReference>
<gene>
    <name evidence="1" type="ORF">GSBLH_T00002863001</name>
</gene>
<dbReference type="AlphaFoldDB" id="D8M498"/>